<gene>
    <name evidence="7" type="ORF">HB811_12860</name>
    <name evidence="8" type="ORF">HCB27_17205</name>
</gene>
<protein>
    <submittedName>
        <fullName evidence="8">Oligosaccharide flippase family protein</fullName>
    </submittedName>
</protein>
<dbReference type="GO" id="GO:0005886">
    <property type="term" value="C:plasma membrane"/>
    <property type="evidence" value="ECO:0007669"/>
    <property type="project" value="UniProtKB-SubCell"/>
</dbReference>
<dbReference type="Proteomes" id="UP000541735">
    <property type="component" value="Unassembled WGS sequence"/>
</dbReference>
<evidence type="ECO:0000256" key="2">
    <source>
        <dbReference type="ARBA" id="ARBA00022475"/>
    </source>
</evidence>
<accession>A0A7X0ZAH5</accession>
<feature type="transmembrane region" description="Helical" evidence="6">
    <location>
        <begin position="94"/>
        <end position="115"/>
    </location>
</feature>
<dbReference type="EMBL" id="JAARYD010000013">
    <property type="protein sequence ID" value="MBC2178369.1"/>
    <property type="molecule type" value="Genomic_DNA"/>
</dbReference>
<keyword evidence="2" id="KW-1003">Cell membrane</keyword>
<evidence type="ECO:0000313" key="8">
    <source>
        <dbReference type="EMBL" id="MBC2178369.1"/>
    </source>
</evidence>
<evidence type="ECO:0000256" key="1">
    <source>
        <dbReference type="ARBA" id="ARBA00004651"/>
    </source>
</evidence>
<keyword evidence="5 6" id="KW-0472">Membrane</keyword>
<dbReference type="AlphaFoldDB" id="A0A7X0ZAH5"/>
<dbReference type="EMBL" id="JAAROV010000003">
    <property type="protein sequence ID" value="MBC1317666.1"/>
    <property type="molecule type" value="Genomic_DNA"/>
</dbReference>
<evidence type="ECO:0000313" key="7">
    <source>
        <dbReference type="EMBL" id="MBC1317666.1"/>
    </source>
</evidence>
<comment type="caution">
    <text evidence="8">The sequence shown here is derived from an EMBL/GenBank/DDBJ whole genome shotgun (WGS) entry which is preliminary data.</text>
</comment>
<name>A0A7X0ZAH5_9LIST</name>
<feature type="transmembrane region" description="Helical" evidence="6">
    <location>
        <begin position="151"/>
        <end position="170"/>
    </location>
</feature>
<dbReference type="Pfam" id="PF01943">
    <property type="entry name" value="Polysacc_synt"/>
    <property type="match status" value="1"/>
</dbReference>
<reference evidence="9 10" key="1">
    <citation type="submission" date="2020-03" db="EMBL/GenBank/DDBJ databases">
        <title>Soil Listeria distribution.</title>
        <authorList>
            <person name="Liao J."/>
            <person name="Wiedmann M."/>
        </authorList>
    </citation>
    <scope>NUCLEOTIDE SEQUENCE [LARGE SCALE GENOMIC DNA]</scope>
    <source>
        <strain evidence="8 9">FSL L7-0259</strain>
        <strain evidence="7 10">FSL L7-1816</strain>
    </source>
</reference>
<dbReference type="InterPro" id="IPR002797">
    <property type="entry name" value="Polysacc_synth"/>
</dbReference>
<feature type="transmembrane region" description="Helical" evidence="6">
    <location>
        <begin position="176"/>
        <end position="198"/>
    </location>
</feature>
<dbReference type="RefSeq" id="WP_185382706.1">
    <property type="nucleotide sequence ID" value="NZ_JAAROV010000003.1"/>
</dbReference>
<comment type="subcellular location">
    <subcellularLocation>
        <location evidence="1">Cell membrane</location>
        <topology evidence="1">Multi-pass membrane protein</topology>
    </subcellularLocation>
</comment>
<evidence type="ECO:0000313" key="9">
    <source>
        <dbReference type="Proteomes" id="UP000541735"/>
    </source>
</evidence>
<evidence type="ECO:0000256" key="6">
    <source>
        <dbReference type="SAM" id="Phobius"/>
    </source>
</evidence>
<dbReference type="PANTHER" id="PTHR30250">
    <property type="entry name" value="PST FAMILY PREDICTED COLANIC ACID TRANSPORTER"/>
    <property type="match status" value="1"/>
</dbReference>
<dbReference type="Proteomes" id="UP000543379">
    <property type="component" value="Unassembled WGS sequence"/>
</dbReference>
<evidence type="ECO:0000256" key="4">
    <source>
        <dbReference type="ARBA" id="ARBA00022989"/>
    </source>
</evidence>
<evidence type="ECO:0000256" key="5">
    <source>
        <dbReference type="ARBA" id="ARBA00023136"/>
    </source>
</evidence>
<keyword evidence="3 6" id="KW-0812">Transmembrane</keyword>
<dbReference type="InterPro" id="IPR050833">
    <property type="entry name" value="Poly_Biosynth_Transport"/>
</dbReference>
<feature type="transmembrane region" description="Helical" evidence="6">
    <location>
        <begin position="49"/>
        <end position="73"/>
    </location>
</feature>
<feature type="transmembrane region" description="Helical" evidence="6">
    <location>
        <begin position="293"/>
        <end position="312"/>
    </location>
</feature>
<feature type="transmembrane region" description="Helical" evidence="6">
    <location>
        <begin position="121"/>
        <end position="142"/>
    </location>
</feature>
<feature type="transmembrane region" description="Helical" evidence="6">
    <location>
        <begin position="12"/>
        <end position="29"/>
    </location>
</feature>
<feature type="transmembrane region" description="Helical" evidence="6">
    <location>
        <begin position="324"/>
        <end position="349"/>
    </location>
</feature>
<organism evidence="8 9">
    <name type="scientific">Listeria booriae</name>
    <dbReference type="NCBI Taxonomy" id="1552123"/>
    <lineage>
        <taxon>Bacteria</taxon>
        <taxon>Bacillati</taxon>
        <taxon>Bacillota</taxon>
        <taxon>Bacilli</taxon>
        <taxon>Bacillales</taxon>
        <taxon>Listeriaceae</taxon>
        <taxon>Listeria</taxon>
    </lineage>
</organism>
<keyword evidence="4 6" id="KW-1133">Transmembrane helix</keyword>
<sequence length="439" mass="49498">MAKMKDKKKKQLLQNTFFLYCLTFSAYFFSLITVPYQTRVLGPEFYGKVGFAFAVMTYFRLVIDFGFILSATADVSQYRDNKREVSKIYTAVTYAKGLLTVASFAVLLMVCYTVPFLRQDVFLYVLTFCSVAVTAFLPDFLYRGLEMMKVITVRTVTIQAFFVLMIFVFLKNPQQYYFVPLFTLVGNVVALFIAQLHVSKKMGIALIRLEKGYVKQTIVKSSPFFFSRIAATMYQATNTLFIGLMYSPTNAKVGLYVASDRLVGTAKSAFSPIADSLYPYMVKNRDFKLLKKILWVIMPPVIIGCIVLGIYANEFMALFLGESFYGAGSILRLLLPVVVMTPVVYLLGFPTLSPMGLAKHANRSTIISSFVQIIGLSALFLTGTFTITTLCLVTVLSQFTVLLHRALVVWKNRHLFQQKESNLDASKNKRKTANIKSTC</sequence>
<evidence type="ECO:0000313" key="10">
    <source>
        <dbReference type="Proteomes" id="UP000543379"/>
    </source>
</evidence>
<evidence type="ECO:0000256" key="3">
    <source>
        <dbReference type="ARBA" id="ARBA00022692"/>
    </source>
</evidence>
<dbReference type="PANTHER" id="PTHR30250:SF11">
    <property type="entry name" value="O-ANTIGEN TRANSPORTER-RELATED"/>
    <property type="match status" value="1"/>
</dbReference>
<proteinExistence type="predicted"/>